<evidence type="ECO:0000313" key="9">
    <source>
        <dbReference type="Proteomes" id="UP000886887"/>
    </source>
</evidence>
<proteinExistence type="predicted"/>
<comment type="function">
    <text evidence="1">Ferredoxins are iron-sulfur proteins that transfer electrons in a wide variety of metabolic reactions.</text>
</comment>
<evidence type="ECO:0000256" key="5">
    <source>
        <dbReference type="ARBA" id="ARBA00023004"/>
    </source>
</evidence>
<dbReference type="PROSITE" id="PS51379">
    <property type="entry name" value="4FE4S_FER_2"/>
    <property type="match status" value="2"/>
</dbReference>
<gene>
    <name evidence="8" type="ORF">IAB73_04165</name>
</gene>
<feature type="domain" description="4Fe-4S ferredoxin-type" evidence="7">
    <location>
        <begin position="336"/>
        <end position="365"/>
    </location>
</feature>
<dbReference type="InterPro" id="IPR007160">
    <property type="entry name" value="DUF362"/>
</dbReference>
<keyword evidence="6" id="KW-0411">Iron-sulfur</keyword>
<dbReference type="EMBL" id="DVFJ01000011">
    <property type="protein sequence ID" value="HIQ71390.1"/>
    <property type="molecule type" value="Genomic_DNA"/>
</dbReference>
<reference evidence="8" key="1">
    <citation type="submission" date="2020-10" db="EMBL/GenBank/DDBJ databases">
        <authorList>
            <person name="Gilroy R."/>
        </authorList>
    </citation>
    <scope>NUCLEOTIDE SEQUENCE</scope>
    <source>
        <strain evidence="8">ChiSxjej2B14-6234</strain>
    </source>
</reference>
<dbReference type="Pfam" id="PF04015">
    <property type="entry name" value="DUF362"/>
    <property type="match status" value="1"/>
</dbReference>
<evidence type="ECO:0000259" key="7">
    <source>
        <dbReference type="PROSITE" id="PS51379"/>
    </source>
</evidence>
<evidence type="ECO:0000256" key="2">
    <source>
        <dbReference type="ARBA" id="ARBA00013529"/>
    </source>
</evidence>
<name>A0A9D1CQ83_9FIRM</name>
<organism evidence="8 9">
    <name type="scientific">Candidatus Onthenecus intestinigallinarum</name>
    <dbReference type="NCBI Taxonomy" id="2840875"/>
    <lineage>
        <taxon>Bacteria</taxon>
        <taxon>Bacillati</taxon>
        <taxon>Bacillota</taxon>
        <taxon>Clostridia</taxon>
        <taxon>Eubacteriales</taxon>
        <taxon>Candidatus Onthenecus</taxon>
    </lineage>
</organism>
<evidence type="ECO:0000256" key="3">
    <source>
        <dbReference type="ARBA" id="ARBA00022485"/>
    </source>
</evidence>
<feature type="domain" description="4Fe-4S ferredoxin-type" evidence="7">
    <location>
        <begin position="306"/>
        <end position="335"/>
    </location>
</feature>
<dbReference type="GO" id="GO:0046872">
    <property type="term" value="F:metal ion binding"/>
    <property type="evidence" value="ECO:0007669"/>
    <property type="project" value="UniProtKB-KW"/>
</dbReference>
<dbReference type="Gene3D" id="3.30.70.20">
    <property type="match status" value="1"/>
</dbReference>
<protein>
    <recommendedName>
        <fullName evidence="2">Ferredoxin</fullName>
    </recommendedName>
</protein>
<dbReference type="Pfam" id="PF13237">
    <property type="entry name" value="Fer4_10"/>
    <property type="match status" value="1"/>
</dbReference>
<keyword evidence="4" id="KW-0479">Metal-binding</keyword>
<dbReference type="AlphaFoldDB" id="A0A9D1CQ83"/>
<dbReference type="GO" id="GO:0051539">
    <property type="term" value="F:4 iron, 4 sulfur cluster binding"/>
    <property type="evidence" value="ECO:0007669"/>
    <property type="project" value="UniProtKB-KW"/>
</dbReference>
<keyword evidence="3" id="KW-0004">4Fe-4S</keyword>
<dbReference type="InterPro" id="IPR017896">
    <property type="entry name" value="4Fe4S_Fe-S-bd"/>
</dbReference>
<evidence type="ECO:0000256" key="6">
    <source>
        <dbReference type="ARBA" id="ARBA00023014"/>
    </source>
</evidence>
<evidence type="ECO:0000256" key="4">
    <source>
        <dbReference type="ARBA" id="ARBA00022723"/>
    </source>
</evidence>
<comment type="caution">
    <text evidence="8">The sequence shown here is derived from an EMBL/GenBank/DDBJ whole genome shotgun (WGS) entry which is preliminary data.</text>
</comment>
<dbReference type="Proteomes" id="UP000886887">
    <property type="component" value="Unassembled WGS sequence"/>
</dbReference>
<accession>A0A9D1CQ83</accession>
<dbReference type="PANTHER" id="PTHR24960:SF76">
    <property type="entry name" value="4FE-4S FERREDOXIN-TYPE DOMAIN-CONTAINING PROTEIN"/>
    <property type="match status" value="1"/>
</dbReference>
<dbReference type="InterPro" id="IPR017900">
    <property type="entry name" value="4Fe4S_Fe_S_CS"/>
</dbReference>
<dbReference type="InterPro" id="IPR050157">
    <property type="entry name" value="PSI_iron-sulfur_center"/>
</dbReference>
<dbReference type="PANTHER" id="PTHR24960">
    <property type="entry name" value="PHOTOSYSTEM I IRON-SULFUR CENTER-RELATED"/>
    <property type="match status" value="1"/>
</dbReference>
<dbReference type="SUPFAM" id="SSF54862">
    <property type="entry name" value="4Fe-4S ferredoxins"/>
    <property type="match status" value="1"/>
</dbReference>
<keyword evidence="5" id="KW-0408">Iron</keyword>
<evidence type="ECO:0000313" key="8">
    <source>
        <dbReference type="EMBL" id="HIQ71390.1"/>
    </source>
</evidence>
<sequence>MTRVSLIPCADYARDVVGRAVHEALAPLGGMEAFVRPGMRVLVKVNLLMRRAPERATTTHPEVVRAVCEEVMQAGGTAIVADSPGGPFTRGALRGVYETCGMRALQEAGVCELNDDFSSATCAFPQGHIAYSLDVIACALHADAIIDVGKLKTHGLTGMTACAKNLFGLVPGTVKAEYHARYPDIDDFSTMLCDLCAFVRPALCVLDAVDAMEGEGPSGGRPRRVGAILAGVDPHAVDAVAARLIGLDEERVTTLRAARRLGLLDAPQVLGACVEDLCVRGFDLPGPSSALSGRWLLTHLPGFLRPRPVFTHAACDGCGTCLRACPAHAISMDGANRPRVDMRKCIRCFCCQELCPKTDVRIHRNPVFRYLR</sequence>
<reference evidence="8" key="2">
    <citation type="journal article" date="2021" name="PeerJ">
        <title>Extensive microbial diversity within the chicken gut microbiome revealed by metagenomics and culture.</title>
        <authorList>
            <person name="Gilroy R."/>
            <person name="Ravi A."/>
            <person name="Getino M."/>
            <person name="Pursley I."/>
            <person name="Horton D.L."/>
            <person name="Alikhan N.F."/>
            <person name="Baker D."/>
            <person name="Gharbi K."/>
            <person name="Hall N."/>
            <person name="Watson M."/>
            <person name="Adriaenssens E.M."/>
            <person name="Foster-Nyarko E."/>
            <person name="Jarju S."/>
            <person name="Secka A."/>
            <person name="Antonio M."/>
            <person name="Oren A."/>
            <person name="Chaudhuri R.R."/>
            <person name="La Ragione R."/>
            <person name="Hildebrand F."/>
            <person name="Pallen M.J."/>
        </authorList>
    </citation>
    <scope>NUCLEOTIDE SEQUENCE</scope>
    <source>
        <strain evidence="8">ChiSxjej2B14-6234</strain>
    </source>
</reference>
<dbReference type="PROSITE" id="PS00198">
    <property type="entry name" value="4FE4S_FER_1"/>
    <property type="match status" value="2"/>
</dbReference>
<evidence type="ECO:0000256" key="1">
    <source>
        <dbReference type="ARBA" id="ARBA00003532"/>
    </source>
</evidence>